<dbReference type="InterPro" id="IPR029052">
    <property type="entry name" value="Metallo-depent_PP-like"/>
</dbReference>
<evidence type="ECO:0000259" key="1">
    <source>
        <dbReference type="Pfam" id="PF00149"/>
    </source>
</evidence>
<dbReference type="Pfam" id="PF00149">
    <property type="entry name" value="Metallophos"/>
    <property type="match status" value="1"/>
</dbReference>
<proteinExistence type="predicted"/>
<dbReference type="GO" id="GO:0016787">
    <property type="term" value="F:hydrolase activity"/>
    <property type="evidence" value="ECO:0007669"/>
    <property type="project" value="InterPro"/>
</dbReference>
<feature type="domain" description="Calcineurin-like phosphoesterase" evidence="1">
    <location>
        <begin position="81"/>
        <end position="270"/>
    </location>
</feature>
<sequence>MSKSLKEIVEIFSTLYSEKTIGFETFRNHQAIRCKCDRLKVTDITPDQIEKLWSVIDKSVAQYLDIAERKQALDVQIPYRKIVSLSDLHIPFTMFDKIKEILEEHSDADVIVLNGDILDGYVFSQYSKTKRVAAIQEYIAAFNLVKYLSLTFESVVIVSGNHDARASRALSHNGFEKEATQVLRPDLLARIANGEELDMYGQLIEKHNFSNVVYQPFDSWYVRVGKTIFCHPDGFSNSYPGATVVRLLDHFSARLANEDFDSIVVGHTHKQYKGIVSSKLLMEQGAMSHKLPYQFKADLRFKNAVNGYAVIYQDQHGNTDFNLSKNIYLGTFLPIKKEAL</sequence>
<evidence type="ECO:0000313" key="2">
    <source>
        <dbReference type="EMBL" id="CAB4160257.1"/>
    </source>
</evidence>
<organism evidence="2">
    <name type="scientific">uncultured Caudovirales phage</name>
    <dbReference type="NCBI Taxonomy" id="2100421"/>
    <lineage>
        <taxon>Viruses</taxon>
        <taxon>Duplodnaviria</taxon>
        <taxon>Heunggongvirae</taxon>
        <taxon>Uroviricota</taxon>
        <taxon>Caudoviricetes</taxon>
        <taxon>Peduoviridae</taxon>
        <taxon>Maltschvirus</taxon>
        <taxon>Maltschvirus maltsch</taxon>
    </lineage>
</organism>
<dbReference type="SUPFAM" id="SSF56300">
    <property type="entry name" value="Metallo-dependent phosphatases"/>
    <property type="match status" value="1"/>
</dbReference>
<reference evidence="2" key="1">
    <citation type="submission" date="2020-04" db="EMBL/GenBank/DDBJ databases">
        <authorList>
            <person name="Chiriac C."/>
            <person name="Salcher M."/>
            <person name="Ghai R."/>
            <person name="Kavagutti S V."/>
        </authorList>
    </citation>
    <scope>NUCLEOTIDE SEQUENCE</scope>
</reference>
<protein>
    <submittedName>
        <fullName evidence="2">Calcineurin-like phosphoesterase domain, ApaH type</fullName>
    </submittedName>
</protein>
<dbReference type="Gene3D" id="3.60.21.10">
    <property type="match status" value="1"/>
</dbReference>
<accession>A0A6J5NMZ0</accession>
<dbReference type="EMBL" id="LR796696">
    <property type="protein sequence ID" value="CAB4160257.1"/>
    <property type="molecule type" value="Genomic_DNA"/>
</dbReference>
<name>A0A6J5NMZ0_9CAUD</name>
<dbReference type="InterPro" id="IPR004843">
    <property type="entry name" value="Calcineurin-like_PHP"/>
</dbReference>
<gene>
    <name evidence="2" type="ORF">UFOVP724_127</name>
</gene>